<dbReference type="InterPro" id="IPR009959">
    <property type="entry name" value="Cyclase_SnoaL-like"/>
</dbReference>
<sequence>MLQVYRNTVSSVSKPPTVLLLIAAGEDGEGWCKQFTQEGYNVVHVAYPPSRDDETTIERIFLQADKEIVNLGEDWALITYGLQSHDARALLVNMGLSWAYLKACVHFCPVAVTGKAFVMHDTAGKHIPTTFHLPASQETLHANLAEYCDSSTYDYHLHTSAPPPVSIYTYPLVPESPPFPLLTKAPAQIIPGDAPPITPHVRSATSLSLSRTLALLRRCIGPHFDLEAIWEKHGQYEFVDRDAHKTLSTMVDVPYVNHIATMTGGTGRQELLRFYKYHFTGINVTPPDTEMISVSRTVGSDRIVDEMIFKCTHTTEMDYFLPGVPPTGKKLEFPVVGIIAFRGDKMYFEHIYWDQACVLVQLGLVDPSKLPVTGVDAARKVLDPFGMPSNTLMARWNESEGQSLD</sequence>
<name>A0ABR3J6M8_9AGAR</name>
<dbReference type="InterPro" id="IPR032710">
    <property type="entry name" value="NTF2-like_dom_sf"/>
</dbReference>
<evidence type="ECO:0008006" key="3">
    <source>
        <dbReference type="Google" id="ProtNLM"/>
    </source>
</evidence>
<gene>
    <name evidence="1" type="ORF">HGRIS_008012</name>
</gene>
<reference evidence="2" key="1">
    <citation type="submission" date="2024-06" db="EMBL/GenBank/DDBJ databases">
        <title>Multi-omics analyses provide insights into the biosynthesis of the anticancer antibiotic pleurotin in Hohenbuehelia grisea.</title>
        <authorList>
            <person name="Weaver J.A."/>
            <person name="Alberti F."/>
        </authorList>
    </citation>
    <scope>NUCLEOTIDE SEQUENCE [LARGE SCALE GENOMIC DNA]</scope>
    <source>
        <strain evidence="2">T-177</strain>
    </source>
</reference>
<comment type="caution">
    <text evidence="1">The sequence shown here is derived from an EMBL/GenBank/DDBJ whole genome shotgun (WGS) entry which is preliminary data.</text>
</comment>
<keyword evidence="2" id="KW-1185">Reference proteome</keyword>
<evidence type="ECO:0000313" key="1">
    <source>
        <dbReference type="EMBL" id="KAL0951304.1"/>
    </source>
</evidence>
<organism evidence="1 2">
    <name type="scientific">Hohenbuehelia grisea</name>
    <dbReference type="NCBI Taxonomy" id="104357"/>
    <lineage>
        <taxon>Eukaryota</taxon>
        <taxon>Fungi</taxon>
        <taxon>Dikarya</taxon>
        <taxon>Basidiomycota</taxon>
        <taxon>Agaricomycotina</taxon>
        <taxon>Agaricomycetes</taxon>
        <taxon>Agaricomycetidae</taxon>
        <taxon>Agaricales</taxon>
        <taxon>Pleurotineae</taxon>
        <taxon>Pleurotaceae</taxon>
        <taxon>Hohenbuehelia</taxon>
    </lineage>
</organism>
<dbReference type="PANTHER" id="PTHR38436">
    <property type="entry name" value="POLYKETIDE CYCLASE SNOAL-LIKE DOMAIN"/>
    <property type="match status" value="1"/>
</dbReference>
<accession>A0ABR3J6M8</accession>
<dbReference type="PANTHER" id="PTHR38436:SF3">
    <property type="entry name" value="CARBOXYMETHYLENEBUTENOLIDASE-RELATED"/>
    <property type="match status" value="1"/>
</dbReference>
<dbReference type="Gene3D" id="3.10.450.50">
    <property type="match status" value="1"/>
</dbReference>
<proteinExistence type="predicted"/>
<protein>
    <recommendedName>
        <fullName evidence="3">NTF2-like protein</fullName>
    </recommendedName>
</protein>
<dbReference type="SUPFAM" id="SSF54427">
    <property type="entry name" value="NTF2-like"/>
    <property type="match status" value="1"/>
</dbReference>
<dbReference type="Proteomes" id="UP001556367">
    <property type="component" value="Unassembled WGS sequence"/>
</dbReference>
<evidence type="ECO:0000313" key="2">
    <source>
        <dbReference type="Proteomes" id="UP001556367"/>
    </source>
</evidence>
<dbReference type="EMBL" id="JASNQZ010000011">
    <property type="protein sequence ID" value="KAL0951304.1"/>
    <property type="molecule type" value="Genomic_DNA"/>
</dbReference>